<dbReference type="GO" id="GO:0030244">
    <property type="term" value="P:cellulose biosynthetic process"/>
    <property type="evidence" value="ECO:0007669"/>
    <property type="project" value="InterPro"/>
</dbReference>
<evidence type="ECO:0000256" key="8">
    <source>
        <dbReference type="SAM" id="MobiDB-lite"/>
    </source>
</evidence>
<evidence type="ECO:0000313" key="11">
    <source>
        <dbReference type="Proteomes" id="UP000639772"/>
    </source>
</evidence>
<feature type="transmembrane region" description="Helical" evidence="9">
    <location>
        <begin position="269"/>
        <end position="288"/>
    </location>
</feature>
<name>A0A835QRG9_VANPL</name>
<dbReference type="Pfam" id="PF03552">
    <property type="entry name" value="Cellulose_synt"/>
    <property type="match status" value="2"/>
</dbReference>
<keyword evidence="7" id="KW-0961">Cell wall biogenesis/degradation</keyword>
<evidence type="ECO:0000256" key="7">
    <source>
        <dbReference type="ARBA" id="ARBA00023316"/>
    </source>
</evidence>
<keyword evidence="5 9" id="KW-1133">Transmembrane helix</keyword>
<dbReference type="InterPro" id="IPR005150">
    <property type="entry name" value="Cellulose_synth"/>
</dbReference>
<reference evidence="10 11" key="1">
    <citation type="journal article" date="2020" name="Nat. Food">
        <title>A phased Vanilla planifolia genome enables genetic improvement of flavour and production.</title>
        <authorList>
            <person name="Hasing T."/>
            <person name="Tang H."/>
            <person name="Brym M."/>
            <person name="Khazi F."/>
            <person name="Huang T."/>
            <person name="Chambers A.H."/>
        </authorList>
    </citation>
    <scope>NUCLEOTIDE SEQUENCE [LARGE SCALE GENOMIC DNA]</scope>
    <source>
        <tissue evidence="10">Leaf</tissue>
    </source>
</reference>
<keyword evidence="2" id="KW-0328">Glycosyltransferase</keyword>
<dbReference type="GO" id="GO:0016760">
    <property type="term" value="F:cellulose synthase (UDP-forming) activity"/>
    <property type="evidence" value="ECO:0007669"/>
    <property type="project" value="InterPro"/>
</dbReference>
<proteinExistence type="predicted"/>
<evidence type="ECO:0000256" key="3">
    <source>
        <dbReference type="ARBA" id="ARBA00022679"/>
    </source>
</evidence>
<dbReference type="EMBL" id="JADCNM010000007">
    <property type="protein sequence ID" value="KAG0475786.1"/>
    <property type="molecule type" value="Genomic_DNA"/>
</dbReference>
<comment type="caution">
    <text evidence="10">The sequence shown here is derived from an EMBL/GenBank/DDBJ whole genome shotgun (WGS) entry which is preliminary data.</text>
</comment>
<gene>
    <name evidence="10" type="ORF">HPP92_015472</name>
</gene>
<evidence type="ECO:0000313" key="10">
    <source>
        <dbReference type="EMBL" id="KAG0475786.1"/>
    </source>
</evidence>
<keyword evidence="3" id="KW-0808">Transferase</keyword>
<keyword evidence="4 9" id="KW-0812">Transmembrane</keyword>
<accession>A0A835QRG9</accession>
<dbReference type="GO" id="GO:0016020">
    <property type="term" value="C:membrane"/>
    <property type="evidence" value="ECO:0007669"/>
    <property type="project" value="InterPro"/>
</dbReference>
<feature type="region of interest" description="Disordered" evidence="8">
    <location>
        <begin position="61"/>
        <end position="80"/>
    </location>
</feature>
<evidence type="ECO:0000256" key="4">
    <source>
        <dbReference type="ARBA" id="ARBA00022692"/>
    </source>
</evidence>
<sequence>MLDRGGDRVCFVQFPQRFEGIDPNDRYANHNLVFFDVTMRAMDGLQGPMYVGTGKIKLGKKKTDQVTGEDDEEESSSSLLPKRFGNSTLLAASIPVAEYQGRLLQDVPGVVHGRPAGSLAVPREPLDASTVAEAISVISCFYEDKTEWGKRVGWIYGSVTEDVVTGYRMHNRGWRSVYCVTQRDAFRGTAPINLTDRLHQVLRWATGSVEIFFSKNNALFASRKMKLLQRVAYFNAGMYPFTSIFLLLYCVLPAMSLFSGEFIVQSMDVAFLIFLLVITITFCLLALLEIKWSGISLHEWWRNEQFWLIGGTSAHPSAVLQGLLKIVAGVDISFTLTSKPAADEGDSTRSFMW</sequence>
<dbReference type="PANTHER" id="PTHR13301">
    <property type="entry name" value="X-BOX TRANSCRIPTION FACTOR-RELATED"/>
    <property type="match status" value="1"/>
</dbReference>
<protein>
    <submittedName>
        <fullName evidence="10">Uncharacterized protein</fullName>
    </submittedName>
</protein>
<evidence type="ECO:0000256" key="2">
    <source>
        <dbReference type="ARBA" id="ARBA00022676"/>
    </source>
</evidence>
<organism evidence="10 11">
    <name type="scientific">Vanilla planifolia</name>
    <name type="common">Vanilla</name>
    <dbReference type="NCBI Taxonomy" id="51239"/>
    <lineage>
        <taxon>Eukaryota</taxon>
        <taxon>Viridiplantae</taxon>
        <taxon>Streptophyta</taxon>
        <taxon>Embryophyta</taxon>
        <taxon>Tracheophyta</taxon>
        <taxon>Spermatophyta</taxon>
        <taxon>Magnoliopsida</taxon>
        <taxon>Liliopsida</taxon>
        <taxon>Asparagales</taxon>
        <taxon>Orchidaceae</taxon>
        <taxon>Vanilloideae</taxon>
        <taxon>Vanilleae</taxon>
        <taxon>Vanilla</taxon>
    </lineage>
</organism>
<dbReference type="GO" id="GO:0012505">
    <property type="term" value="C:endomembrane system"/>
    <property type="evidence" value="ECO:0007669"/>
    <property type="project" value="UniProtKB-SubCell"/>
</dbReference>
<dbReference type="GO" id="GO:0071555">
    <property type="term" value="P:cell wall organization"/>
    <property type="evidence" value="ECO:0007669"/>
    <property type="project" value="UniProtKB-KW"/>
</dbReference>
<comment type="subcellular location">
    <subcellularLocation>
        <location evidence="1">Endomembrane system</location>
    </subcellularLocation>
</comment>
<feature type="transmembrane region" description="Helical" evidence="9">
    <location>
        <begin position="232"/>
        <end position="257"/>
    </location>
</feature>
<dbReference type="AlphaFoldDB" id="A0A835QRG9"/>
<keyword evidence="6 9" id="KW-0472">Membrane</keyword>
<evidence type="ECO:0000256" key="5">
    <source>
        <dbReference type="ARBA" id="ARBA00022989"/>
    </source>
</evidence>
<dbReference type="Proteomes" id="UP000639772">
    <property type="component" value="Chromosome 7"/>
</dbReference>
<evidence type="ECO:0000256" key="9">
    <source>
        <dbReference type="SAM" id="Phobius"/>
    </source>
</evidence>
<evidence type="ECO:0000256" key="1">
    <source>
        <dbReference type="ARBA" id="ARBA00004308"/>
    </source>
</evidence>
<dbReference type="OrthoDB" id="72851at2759"/>
<evidence type="ECO:0000256" key="6">
    <source>
        <dbReference type="ARBA" id="ARBA00023136"/>
    </source>
</evidence>